<evidence type="ECO:0000256" key="1">
    <source>
        <dbReference type="ARBA" id="ARBA00006067"/>
    </source>
</evidence>
<dbReference type="Proteomes" id="UP000030125">
    <property type="component" value="Unassembled WGS sequence"/>
</dbReference>
<dbReference type="GO" id="GO:0008234">
    <property type="term" value="F:cysteine-type peptidase activity"/>
    <property type="evidence" value="ECO:0007669"/>
    <property type="project" value="UniProtKB-KW"/>
</dbReference>
<dbReference type="Gene3D" id="2.60.40.10">
    <property type="entry name" value="Immunoglobulins"/>
    <property type="match status" value="1"/>
</dbReference>
<dbReference type="GO" id="GO:0006508">
    <property type="term" value="P:proteolysis"/>
    <property type="evidence" value="ECO:0007669"/>
    <property type="project" value="UniProtKB-KW"/>
</dbReference>
<reference evidence="5 6" key="1">
    <citation type="submission" date="2014-08" db="EMBL/GenBank/DDBJ databases">
        <title>Porphyromonas cangingivalis strain:COT-109_OH1386 Genome sequencing.</title>
        <authorList>
            <person name="Wallis C."/>
            <person name="Deusch O."/>
            <person name="O'Flynn C."/>
            <person name="Davis I."/>
            <person name="Jospin G."/>
            <person name="Darling A.E."/>
            <person name="Coil D.A."/>
            <person name="Alexiev A."/>
            <person name="Horsfall A."/>
            <person name="Kirkwood N."/>
            <person name="Harris S."/>
            <person name="Eisen J.A."/>
        </authorList>
    </citation>
    <scope>NUCLEOTIDE SEQUENCE [LARGE SCALE GENOMIC DNA]</scope>
    <source>
        <strain evidence="6">COT-109 OH1386</strain>
    </source>
</reference>
<keyword evidence="4" id="KW-0843">Virulence</keyword>
<comment type="similarity">
    <text evidence="1">Belongs to the peptidase C25 family.</text>
</comment>
<proteinExistence type="inferred from homology"/>
<organism evidence="5 6">
    <name type="scientific">Porphyromonas cangingivalis</name>
    <dbReference type="NCBI Taxonomy" id="36874"/>
    <lineage>
        <taxon>Bacteria</taxon>
        <taxon>Pseudomonadati</taxon>
        <taxon>Bacteroidota</taxon>
        <taxon>Bacteroidia</taxon>
        <taxon>Bacteroidales</taxon>
        <taxon>Porphyromonadaceae</taxon>
        <taxon>Porphyromonas</taxon>
    </lineage>
</organism>
<dbReference type="CDD" id="cd14948">
    <property type="entry name" value="BACON"/>
    <property type="match status" value="1"/>
</dbReference>
<dbReference type="EMBL" id="JQJD01000050">
    <property type="protein sequence ID" value="KGN79416.1"/>
    <property type="molecule type" value="Genomic_DNA"/>
</dbReference>
<evidence type="ECO:0000313" key="6">
    <source>
        <dbReference type="Proteomes" id="UP000030125"/>
    </source>
</evidence>
<keyword evidence="3" id="KW-0378">Hydrolase</keyword>
<dbReference type="InterPro" id="IPR013783">
    <property type="entry name" value="Ig-like_fold"/>
</dbReference>
<keyword evidence="3" id="KW-0788">Thiol protease</keyword>
<protein>
    <submittedName>
        <fullName evidence="5">Uncharacterized protein</fullName>
    </submittedName>
</protein>
<gene>
    <name evidence="5" type="ORF">HQ35_07560</name>
</gene>
<evidence type="ECO:0000313" key="5">
    <source>
        <dbReference type="EMBL" id="KGN79416.1"/>
    </source>
</evidence>
<dbReference type="AlphaFoldDB" id="A0A0A2EKR0"/>
<accession>A0A0A2EKR0</accession>
<dbReference type="STRING" id="36874.HQ34_02270"/>
<keyword evidence="2" id="KW-0645">Protease</keyword>
<evidence type="ECO:0000256" key="4">
    <source>
        <dbReference type="ARBA" id="ARBA00023026"/>
    </source>
</evidence>
<dbReference type="InterPro" id="IPR024361">
    <property type="entry name" value="BACON"/>
</dbReference>
<keyword evidence="6" id="KW-1185">Reference proteome</keyword>
<name>A0A0A2EKR0_PORCN</name>
<evidence type="ECO:0000256" key="2">
    <source>
        <dbReference type="ARBA" id="ARBA00022670"/>
    </source>
</evidence>
<comment type="caution">
    <text evidence="5">The sequence shown here is derived from an EMBL/GenBank/DDBJ whole genome shotgun (WGS) entry which is preliminary data.</text>
</comment>
<evidence type="ECO:0000256" key="3">
    <source>
        <dbReference type="ARBA" id="ARBA00022807"/>
    </source>
</evidence>
<sequence length="368" mass="41114">MYKLVLSDFTMFVVLKTKMNFKMKGVIKLCAIALFAAVVCGGCTMQDGSKSVTERATLELSQYAVELSNEAQAATPLVTVETNQDVVKVQSLAPDWVEAKYLNKKIYISAKPNLSGVKRTTNLLVFAGTEFDIIKVTQKGSTLFLKVSPTEISVPANGETLLIDVKSNGEDWKFEVEEQSEEWLSVTRINDFLQIMVAPNTASHQRRGHIYVELRGTSPVEINVAQQAFNNGARFGLPLLEKKPTKHAIIDYEKKQGSYVVKYDDENYGSPLDIPYIVFLYASPVFKSVTYYIVEATKSIHQIEMVSNDAKTLMSDEFIQTLIDKGFEIKKKKGSQNYEGVSQQLGFKVVVEIKELKESKVIFTPLGA</sequence>